<reference evidence="2" key="1">
    <citation type="journal article" date="2020" name="Stud. Mycol.">
        <title>101 Dothideomycetes genomes: a test case for predicting lifestyles and emergence of pathogens.</title>
        <authorList>
            <person name="Haridas S."/>
            <person name="Albert R."/>
            <person name="Binder M."/>
            <person name="Bloem J."/>
            <person name="Labutti K."/>
            <person name="Salamov A."/>
            <person name="Andreopoulos B."/>
            <person name="Baker S."/>
            <person name="Barry K."/>
            <person name="Bills G."/>
            <person name="Bluhm B."/>
            <person name="Cannon C."/>
            <person name="Castanera R."/>
            <person name="Culley D."/>
            <person name="Daum C."/>
            <person name="Ezra D."/>
            <person name="Gonzalez J."/>
            <person name="Henrissat B."/>
            <person name="Kuo A."/>
            <person name="Liang C."/>
            <person name="Lipzen A."/>
            <person name="Lutzoni F."/>
            <person name="Magnuson J."/>
            <person name="Mondo S."/>
            <person name="Nolan M."/>
            <person name="Ohm R."/>
            <person name="Pangilinan J."/>
            <person name="Park H.-J."/>
            <person name="Ramirez L."/>
            <person name="Alfaro M."/>
            <person name="Sun H."/>
            <person name="Tritt A."/>
            <person name="Yoshinaga Y."/>
            <person name="Zwiers L.-H."/>
            <person name="Turgeon B."/>
            <person name="Goodwin S."/>
            <person name="Spatafora J."/>
            <person name="Crous P."/>
            <person name="Grigoriev I."/>
        </authorList>
    </citation>
    <scope>NUCLEOTIDE SEQUENCE</scope>
    <source>
        <strain evidence="2">CBS 107.79</strain>
    </source>
</reference>
<evidence type="ECO:0000313" key="2">
    <source>
        <dbReference type="EMBL" id="KAF1964683.1"/>
    </source>
</evidence>
<sequence length="103" mass="11329">MALPRHMAAKKRKRGRRETLPRRPRVRALVASLTATQTNGQRMNAERRAVSALLGAHRHDKRRGWLRGVSSRPCCKAGAAACTNATANCGGRRASDAEVAMRR</sequence>
<feature type="region of interest" description="Disordered" evidence="1">
    <location>
        <begin position="1"/>
        <end position="23"/>
    </location>
</feature>
<dbReference type="EMBL" id="ML976779">
    <property type="protein sequence ID" value="KAF1964683.1"/>
    <property type="molecule type" value="Genomic_DNA"/>
</dbReference>
<dbReference type="Proteomes" id="UP000800036">
    <property type="component" value="Unassembled WGS sequence"/>
</dbReference>
<keyword evidence="3" id="KW-1185">Reference proteome</keyword>
<evidence type="ECO:0000256" key="1">
    <source>
        <dbReference type="SAM" id="MobiDB-lite"/>
    </source>
</evidence>
<evidence type="ECO:0000313" key="3">
    <source>
        <dbReference type="Proteomes" id="UP000800036"/>
    </source>
</evidence>
<feature type="compositionally biased region" description="Basic residues" evidence="1">
    <location>
        <begin position="7"/>
        <end position="23"/>
    </location>
</feature>
<name>A0A6A5UHK6_9PLEO</name>
<accession>A0A6A5UHK6</accession>
<gene>
    <name evidence="2" type="ORF">BU23DRAFT_53399</name>
</gene>
<organism evidence="2 3">
    <name type="scientific">Bimuria novae-zelandiae CBS 107.79</name>
    <dbReference type="NCBI Taxonomy" id="1447943"/>
    <lineage>
        <taxon>Eukaryota</taxon>
        <taxon>Fungi</taxon>
        <taxon>Dikarya</taxon>
        <taxon>Ascomycota</taxon>
        <taxon>Pezizomycotina</taxon>
        <taxon>Dothideomycetes</taxon>
        <taxon>Pleosporomycetidae</taxon>
        <taxon>Pleosporales</taxon>
        <taxon>Massarineae</taxon>
        <taxon>Didymosphaeriaceae</taxon>
        <taxon>Bimuria</taxon>
    </lineage>
</organism>
<proteinExistence type="predicted"/>
<protein>
    <submittedName>
        <fullName evidence="2">Uncharacterized protein</fullName>
    </submittedName>
</protein>
<dbReference type="AlphaFoldDB" id="A0A6A5UHK6"/>